<evidence type="ECO:0000313" key="2">
    <source>
        <dbReference type="EnsemblMetazoa" id="Aqu2.1.19824_001"/>
    </source>
</evidence>
<dbReference type="PANTHER" id="PTHR19303">
    <property type="entry name" value="TRANSPOSON"/>
    <property type="match status" value="1"/>
</dbReference>
<reference evidence="2" key="1">
    <citation type="submission" date="2017-05" db="UniProtKB">
        <authorList>
            <consortium name="EnsemblMetazoa"/>
        </authorList>
    </citation>
    <scope>IDENTIFICATION</scope>
</reference>
<dbReference type="GO" id="GO:0003677">
    <property type="term" value="F:DNA binding"/>
    <property type="evidence" value="ECO:0007669"/>
    <property type="project" value="TreeGrafter"/>
</dbReference>
<dbReference type="InterPro" id="IPR050863">
    <property type="entry name" value="CenT-Element_Derived"/>
</dbReference>
<accession>A0A1X7TX50</accession>
<organism evidence="2">
    <name type="scientific">Amphimedon queenslandica</name>
    <name type="common">Sponge</name>
    <dbReference type="NCBI Taxonomy" id="400682"/>
    <lineage>
        <taxon>Eukaryota</taxon>
        <taxon>Metazoa</taxon>
        <taxon>Porifera</taxon>
        <taxon>Demospongiae</taxon>
        <taxon>Heteroscleromorpha</taxon>
        <taxon>Haplosclerida</taxon>
        <taxon>Niphatidae</taxon>
        <taxon>Amphimedon</taxon>
    </lineage>
</organism>
<feature type="domain" description="DDE-1" evidence="1">
    <location>
        <begin position="42"/>
        <end position="179"/>
    </location>
</feature>
<dbReference type="AlphaFoldDB" id="A0A1X7TX50"/>
<name>A0A1X7TX50_AMPQE</name>
<dbReference type="Pfam" id="PF03184">
    <property type="entry name" value="DDE_1"/>
    <property type="match status" value="1"/>
</dbReference>
<dbReference type="eggNOG" id="ENOG502SAWU">
    <property type="taxonomic scope" value="Eukaryota"/>
</dbReference>
<sequence length="181" mass="20504">MEEIPHELVINWDHMGINYIPVSNLTMAEGVHRVKIVGLGNKRQLTVVFACSLNGDFLPPQVIYAGKTPRCLPSVSFPKSWHVTFTENHWANERTTIDNIRKNLLPYVQETHQKLSLSPDHAALVIYDRFKGQCTHTVLQLLSDNSIQIAIVPANLTDRLQPLDISVNKAVKDCLHKQFSE</sequence>
<evidence type="ECO:0000259" key="1">
    <source>
        <dbReference type="Pfam" id="PF03184"/>
    </source>
</evidence>
<dbReference type="EnsemblMetazoa" id="Aqu2.1.19824_001">
    <property type="protein sequence ID" value="Aqu2.1.19824_001"/>
    <property type="gene ID" value="Aqu2.1.19824"/>
</dbReference>
<protein>
    <recommendedName>
        <fullName evidence="1">DDE-1 domain-containing protein</fullName>
    </recommendedName>
</protein>
<dbReference type="GO" id="GO:0005634">
    <property type="term" value="C:nucleus"/>
    <property type="evidence" value="ECO:0007669"/>
    <property type="project" value="TreeGrafter"/>
</dbReference>
<dbReference type="InParanoid" id="A0A1X7TX50"/>
<proteinExistence type="predicted"/>
<dbReference type="PANTHER" id="PTHR19303:SF74">
    <property type="entry name" value="POGO TRANSPOSABLE ELEMENT WITH KRAB DOMAIN"/>
    <property type="match status" value="1"/>
</dbReference>
<dbReference type="InterPro" id="IPR004875">
    <property type="entry name" value="DDE_SF_endonuclease_dom"/>
</dbReference>